<keyword evidence="1" id="KW-1133">Transmembrane helix</keyword>
<organism evidence="3">
    <name type="scientific">Herbaspirillum huttiense subsp. nephrolepidis</name>
    <dbReference type="NCBI Taxonomy" id="3075126"/>
    <lineage>
        <taxon>Bacteria</taxon>
        <taxon>Pseudomonadati</taxon>
        <taxon>Pseudomonadota</taxon>
        <taxon>Betaproteobacteria</taxon>
        <taxon>Burkholderiales</taxon>
        <taxon>Oxalobacteraceae</taxon>
        <taxon>Herbaspirillum</taxon>
    </lineage>
</organism>
<proteinExistence type="predicted"/>
<reference evidence="3" key="1">
    <citation type="submission" date="2023-02" db="EMBL/GenBank/DDBJ databases">
        <title>Description of Herbaspirillum huttiense subsp. nephrolepsisexaltata and Herbaspirillum huttiense subsp. lycopersicon.</title>
        <authorList>
            <person name="Poudel M."/>
            <person name="Sharma A."/>
            <person name="Goss E."/>
            <person name="Tapia J.H."/>
            <person name="Harmon C.M."/>
            <person name="Jones J.B."/>
        </authorList>
    </citation>
    <scope>NUCLEOTIDE SEQUENCE</scope>
    <source>
        <strain evidence="3">NC40101</strain>
    </source>
</reference>
<dbReference type="AlphaFoldDB" id="A0AAE4K5N6"/>
<comment type="caution">
    <text evidence="3">The sequence shown here is derived from an EMBL/GenBank/DDBJ whole genome shotgun (WGS) entry which is preliminary data.</text>
</comment>
<evidence type="ECO:0000313" key="3">
    <source>
        <dbReference type="EMBL" id="MDT0339521.1"/>
    </source>
</evidence>
<feature type="transmembrane region" description="Helical" evidence="1">
    <location>
        <begin position="93"/>
        <end position="119"/>
    </location>
</feature>
<feature type="domain" description="DUF6708" evidence="2">
    <location>
        <begin position="104"/>
        <end position="311"/>
    </location>
</feature>
<gene>
    <name evidence="3" type="ORF">RJN63_21990</name>
</gene>
<evidence type="ECO:0000259" key="2">
    <source>
        <dbReference type="Pfam" id="PF20455"/>
    </source>
</evidence>
<name>A0AAE4K5N6_9BURK</name>
<sequence length="316" mass="36614">MQRRSRFIPQNSRWYEDLVPRESPSGGVVELNSVLLDEDLNHVDESYLEFSRASSFMRGGGVLLGTIVLSILGFLLIPALIDGGSGFFTRNPVLGTLTCVIIFACLVGALVLMLYDFLLPRDTPVRFNRRTQKVYFYEYQTYKRRITAWRKEVKVYDWNCIEAEITRIAGYTGKAYVVRHQLILVVCKPGTNEVIDRLLLKGLDPTVATLYQLWAYIRLFMKEGTGNLPKLEARPQEQGFAYSLFNYMPYLSPTETGHRFRQKMRWFDYVLAFFMGWFFWIWLPLGFCHYVVSQCAPDPKWPADIDAESRSLITLT</sequence>
<evidence type="ECO:0000256" key="1">
    <source>
        <dbReference type="SAM" id="Phobius"/>
    </source>
</evidence>
<feature type="transmembrane region" description="Helical" evidence="1">
    <location>
        <begin position="61"/>
        <end position="81"/>
    </location>
</feature>
<keyword evidence="1" id="KW-0472">Membrane</keyword>
<keyword evidence="1" id="KW-0812">Transmembrane</keyword>
<dbReference type="Pfam" id="PF20455">
    <property type="entry name" value="DUF6708"/>
    <property type="match status" value="1"/>
</dbReference>
<feature type="transmembrane region" description="Helical" evidence="1">
    <location>
        <begin position="269"/>
        <end position="292"/>
    </location>
</feature>
<protein>
    <recommendedName>
        <fullName evidence="2">DUF6708 domain-containing protein</fullName>
    </recommendedName>
</protein>
<dbReference type="EMBL" id="JAVRAA010000013">
    <property type="protein sequence ID" value="MDT0339521.1"/>
    <property type="molecule type" value="Genomic_DNA"/>
</dbReference>
<dbReference type="RefSeq" id="WP_310837469.1">
    <property type="nucleotide sequence ID" value="NZ_JAVLSM010000006.1"/>
</dbReference>
<dbReference type="InterPro" id="IPR046554">
    <property type="entry name" value="DUF6708"/>
</dbReference>
<accession>A0AAE4K5N6</accession>